<dbReference type="InterPro" id="IPR008948">
    <property type="entry name" value="L-Aspartase-like"/>
</dbReference>
<evidence type="ECO:0000259" key="3">
    <source>
        <dbReference type="Pfam" id="PF00206"/>
    </source>
</evidence>
<dbReference type="SUPFAM" id="SSF48557">
    <property type="entry name" value="L-aspartase-like"/>
    <property type="match status" value="1"/>
</dbReference>
<comment type="caution">
    <text evidence="4">The sequence shown here is derived from an EMBL/GenBank/DDBJ whole genome shotgun (WGS) entry which is preliminary data.</text>
</comment>
<name>A0ABN0HG46_RHILU</name>
<dbReference type="Gene3D" id="1.20.200.10">
    <property type="entry name" value="Fumarase/aspartase (Central domain)"/>
    <property type="match status" value="1"/>
</dbReference>
<dbReference type="RefSeq" id="WP_006700220.1">
    <property type="nucleotide sequence ID" value="NZ_AMQQ01000038.1"/>
</dbReference>
<dbReference type="EC" id="5.5.1.2" evidence="2"/>
<dbReference type="NCBIfam" id="TIGR02426">
    <property type="entry name" value="protocat_pcaB"/>
    <property type="match status" value="1"/>
</dbReference>
<evidence type="ECO:0000313" key="4">
    <source>
        <dbReference type="EMBL" id="EKJ93540.1"/>
    </source>
</evidence>
<dbReference type="EMBL" id="AMQQ01000038">
    <property type="protein sequence ID" value="EKJ93540.1"/>
    <property type="molecule type" value="Genomic_DNA"/>
</dbReference>
<proteinExistence type="inferred from homology"/>
<evidence type="ECO:0000256" key="2">
    <source>
        <dbReference type="NCBIfam" id="TIGR02426"/>
    </source>
</evidence>
<accession>A0ABN0HG46</accession>
<evidence type="ECO:0000256" key="1">
    <source>
        <dbReference type="ARBA" id="ARBA00034772"/>
    </source>
</evidence>
<keyword evidence="4" id="KW-0413">Isomerase</keyword>
<protein>
    <recommendedName>
        <fullName evidence="2">3-carboxy-cis,cis-muconate cycloisomerase</fullName>
        <ecNumber evidence="2">5.5.1.2</ecNumber>
    </recommendedName>
</protein>
<reference evidence="4 5" key="1">
    <citation type="journal article" date="2013" name="Genome Announc.">
        <title>Genome Sequence of Rhizobium lupini HPC(L) Isolated from Saline Desert Soil, Kutch (Gujarat).</title>
        <authorList>
            <person name="Agarwal L."/>
            <person name="Purohit H.J."/>
        </authorList>
    </citation>
    <scope>NUCLEOTIDE SEQUENCE [LARGE SCALE GENOMIC DNA]</scope>
    <source>
        <strain evidence="5">HPC(L)</strain>
    </source>
</reference>
<dbReference type="PRINTS" id="PR00145">
    <property type="entry name" value="ARGSUCLYASE"/>
</dbReference>
<sequence>MCSGFATTICAKESETDDELSPFEHPFLSGLFSDSEIVELFSARADIDAMIRFEAALAEAEAEAGILADEAAQAIVSGLSDFAADITALRHGVAKDGVVVPELIRQMRAAVAGKAADKVHFGATSQDVIDTSLMLRLKLAAEIIAMRLGRLVDTLGDLASRDGHNPLTGYTRMQAAIGITVADRAASWISPLERHLLRLQSFAQTGFALQFGGAAGTLEKLGDNAAAVRIDLARRLGLADRPQWQSQRDGIAEFSGLLSLITGTLGKFGQDIALMAELGTEIRLSGGGGSSAMPHKQNPVNAETLVTLARFNAVHISALHQSLVHEQERSGAGWMLEWLSLPQMVTATGASLLIAERLAGQIDRLGAGDNEPQDDRHLP</sequence>
<dbReference type="PANTHER" id="PTHR43172:SF2">
    <property type="entry name" value="ADENYLOSUCCINATE LYASE C-TERMINAL DOMAIN-CONTAINING PROTEIN"/>
    <property type="match status" value="1"/>
</dbReference>
<dbReference type="Proteomes" id="UP000017668">
    <property type="component" value="Unassembled WGS sequence"/>
</dbReference>
<dbReference type="PRINTS" id="PR00149">
    <property type="entry name" value="FUMRATELYASE"/>
</dbReference>
<dbReference type="InterPro" id="IPR000362">
    <property type="entry name" value="Fumarate_lyase_fam"/>
</dbReference>
<dbReference type="InterPro" id="IPR012789">
    <property type="entry name" value="Protocat_PcaB-like"/>
</dbReference>
<dbReference type="InterPro" id="IPR020557">
    <property type="entry name" value="Fumarate_lyase_CS"/>
</dbReference>
<gene>
    <name evidence="4" type="ORF">C241_24015</name>
</gene>
<dbReference type="Pfam" id="PF00206">
    <property type="entry name" value="Lyase_1"/>
    <property type="match status" value="1"/>
</dbReference>
<organism evidence="4 5">
    <name type="scientific">Bradyrhizobium lupini HPC(L)</name>
    <dbReference type="NCBI Taxonomy" id="1229491"/>
    <lineage>
        <taxon>Bacteria</taxon>
        <taxon>Pseudomonadati</taxon>
        <taxon>Pseudomonadota</taxon>
        <taxon>Alphaproteobacteria</taxon>
        <taxon>Hyphomicrobiales</taxon>
        <taxon>Nitrobacteraceae</taxon>
        <taxon>Bradyrhizobium</taxon>
    </lineage>
</organism>
<comment type="similarity">
    <text evidence="1">Belongs to the class-II fumarase/aspartase family.</text>
</comment>
<feature type="domain" description="Fumarate lyase N-terminal" evidence="3">
    <location>
        <begin position="36"/>
        <end position="308"/>
    </location>
</feature>
<dbReference type="PANTHER" id="PTHR43172">
    <property type="entry name" value="ADENYLOSUCCINATE LYASE"/>
    <property type="match status" value="1"/>
</dbReference>
<dbReference type="InterPro" id="IPR022761">
    <property type="entry name" value="Fumarate_lyase_N"/>
</dbReference>
<evidence type="ECO:0000313" key="5">
    <source>
        <dbReference type="Proteomes" id="UP000017668"/>
    </source>
</evidence>
<keyword evidence="5" id="KW-1185">Reference proteome</keyword>
<dbReference type="PROSITE" id="PS00163">
    <property type="entry name" value="FUMARATE_LYASES"/>
    <property type="match status" value="1"/>
</dbReference>
<dbReference type="NCBIfam" id="NF004631">
    <property type="entry name" value="PRK05975.1"/>
    <property type="match status" value="1"/>
</dbReference>
<dbReference type="GO" id="GO:0047472">
    <property type="term" value="F:3-carboxy-cis,cis-muconate cycloisomerase activity"/>
    <property type="evidence" value="ECO:0007669"/>
    <property type="project" value="UniProtKB-EC"/>
</dbReference>